<evidence type="ECO:0000313" key="8">
    <source>
        <dbReference type="Proteomes" id="UP000054481"/>
    </source>
</evidence>
<evidence type="ECO:0000256" key="4">
    <source>
        <dbReference type="ARBA" id="ARBA00022786"/>
    </source>
</evidence>
<protein>
    <recommendedName>
        <fullName evidence="2">ubiquitinyl hydrolase 1</fullName>
        <ecNumber evidence="2">3.4.19.12</ecNumber>
    </recommendedName>
</protein>
<dbReference type="OrthoDB" id="3182339at2759"/>
<organism evidence="7 8">
    <name type="scientific">Hirsutella minnesotensis 3608</name>
    <dbReference type="NCBI Taxonomy" id="1043627"/>
    <lineage>
        <taxon>Eukaryota</taxon>
        <taxon>Fungi</taxon>
        <taxon>Dikarya</taxon>
        <taxon>Ascomycota</taxon>
        <taxon>Pezizomycotina</taxon>
        <taxon>Sordariomycetes</taxon>
        <taxon>Hypocreomycetidae</taxon>
        <taxon>Hypocreales</taxon>
        <taxon>Ophiocordycipitaceae</taxon>
        <taxon>Hirsutella</taxon>
    </lineage>
</organism>
<keyword evidence="3" id="KW-0645">Protease</keyword>
<dbReference type="AlphaFoldDB" id="A0A0F8A374"/>
<evidence type="ECO:0000256" key="6">
    <source>
        <dbReference type="ARBA" id="ARBA00022807"/>
    </source>
</evidence>
<keyword evidence="6" id="KW-0788">Thiol protease</keyword>
<keyword evidence="5" id="KW-0378">Hydrolase</keyword>
<dbReference type="PANTHER" id="PTHR13367">
    <property type="entry name" value="UBIQUITIN THIOESTERASE"/>
    <property type="match status" value="1"/>
</dbReference>
<accession>A0A0F8A374</accession>
<dbReference type="GO" id="GO:0006508">
    <property type="term" value="P:proteolysis"/>
    <property type="evidence" value="ECO:0007669"/>
    <property type="project" value="UniProtKB-KW"/>
</dbReference>
<reference evidence="7 8" key="1">
    <citation type="journal article" date="2014" name="Genome Biol. Evol.">
        <title>Comparative genomics and transcriptomics analyses reveal divergent lifestyle features of nematode endoparasitic fungus Hirsutella minnesotensis.</title>
        <authorList>
            <person name="Lai Y."/>
            <person name="Liu K."/>
            <person name="Zhang X."/>
            <person name="Zhang X."/>
            <person name="Li K."/>
            <person name="Wang N."/>
            <person name="Shu C."/>
            <person name="Wu Y."/>
            <person name="Wang C."/>
            <person name="Bushley K.E."/>
            <person name="Xiang M."/>
            <person name="Liu X."/>
        </authorList>
    </citation>
    <scope>NUCLEOTIDE SEQUENCE [LARGE SCALE GENOMIC DNA]</scope>
    <source>
        <strain evidence="7 8">3608</strain>
    </source>
</reference>
<name>A0A0F8A374_9HYPO</name>
<dbReference type="EMBL" id="KQ030578">
    <property type="protein sequence ID" value="KJZ71334.1"/>
    <property type="molecule type" value="Genomic_DNA"/>
</dbReference>
<dbReference type="GO" id="GO:0004843">
    <property type="term" value="F:cysteine-type deubiquitinase activity"/>
    <property type="evidence" value="ECO:0007669"/>
    <property type="project" value="UniProtKB-EC"/>
</dbReference>
<evidence type="ECO:0000256" key="5">
    <source>
        <dbReference type="ARBA" id="ARBA00022801"/>
    </source>
</evidence>
<evidence type="ECO:0000256" key="2">
    <source>
        <dbReference type="ARBA" id="ARBA00012759"/>
    </source>
</evidence>
<keyword evidence="4" id="KW-0833">Ubl conjugation pathway</keyword>
<dbReference type="Proteomes" id="UP000054481">
    <property type="component" value="Unassembled WGS sequence"/>
</dbReference>
<dbReference type="EC" id="3.4.19.12" evidence="2"/>
<evidence type="ECO:0000256" key="3">
    <source>
        <dbReference type="ARBA" id="ARBA00022670"/>
    </source>
</evidence>
<keyword evidence="8" id="KW-1185">Reference proteome</keyword>
<proteinExistence type="predicted"/>
<evidence type="ECO:0000256" key="1">
    <source>
        <dbReference type="ARBA" id="ARBA00000707"/>
    </source>
</evidence>
<sequence length="492" mass="54928">MNNSSLVKKWLAIDTKAQAGVYFDAQNDRAWVQYRDGKDPLPLRATPFAENLSECLVYLDEAHTRGTDLKFPPGARGALTLALGQTKDHTVQAAMRLRQLATTQSVTFFAPPEVYQSILDVCPKANGIRIDSFDVIHWLLEQTCRNNEQLRSLFYSQGIDFCRRTSATQQYPKLLLKEDHKSALLDAIKSPEQIMLDELYGGAASISSSSAPGSFHSSLSSVMDEVEQEREVEFQVEEIREVQKPSHYKSLHFPGLHPTITSFVRTGVLKGTSGFELASTFLARTGLGKKYNIRAPESRLFVSAEFTQTIDLGSEGPNDNFLRPVEWVLWSPVHETALVVIPEEAELLIPIIRTLENAPVHLMPYVAPTTKNMIRTSKLAGYVLPSLLSSHSLPLWLPIELGLLGARLYFDFEEYSMLLEHLRSVIKADGPSSGQSSSSTSAGDIHVFLLEWLTIRRKGQDVLHTPMGYVCQGNQLEVALLPSSSYEFTARR</sequence>
<comment type="catalytic activity">
    <reaction evidence="1">
        <text>Thiol-dependent hydrolysis of ester, thioester, amide, peptide and isopeptide bonds formed by the C-terminal Gly of ubiquitin (a 76-residue protein attached to proteins as an intracellular targeting signal).</text>
        <dbReference type="EC" id="3.4.19.12"/>
    </reaction>
</comment>
<dbReference type="PANTHER" id="PTHR13367:SF33">
    <property type="entry name" value="P-LOOP CONTAINING NUCLEOSIDE TRIPHOSPHATE HYDROLASE PROTEIN"/>
    <property type="match status" value="1"/>
</dbReference>
<evidence type="ECO:0000313" key="7">
    <source>
        <dbReference type="EMBL" id="KJZ71334.1"/>
    </source>
</evidence>
<dbReference type="InterPro" id="IPR051346">
    <property type="entry name" value="OTU_Deubiquitinase"/>
</dbReference>
<gene>
    <name evidence="7" type="ORF">HIM_09270</name>
</gene>